<dbReference type="Proteomes" id="UP000294824">
    <property type="component" value="Unassembled WGS sequence"/>
</dbReference>
<sequence length="175" mass="20787">MINTPKYLHHKVKKIEKLTGYEKNSWFEKNDLNFKFVVNDIEQFKISFYGTQIDEYIVNEDYKPLVVFATDFNGLEHILFDGRFHGFEGLLIEDFTKIEFDKKIDYSPNKEFEVFLWFNYNVDINDEYPNGDTIELVNGEVTKKEDVKDLLFDSFGIILKDSNGIFYNVIEMELN</sequence>
<keyword evidence="2" id="KW-1185">Reference proteome</keyword>
<dbReference type="AlphaFoldDB" id="A0A4R8MGR5"/>
<gene>
    <name evidence="1" type="ORF">DFQ06_1113</name>
</gene>
<name>A0A4R8MGR5_9FLAO</name>
<dbReference type="RefSeq" id="WP_133966477.1">
    <property type="nucleotide sequence ID" value="NZ_SORL01000007.1"/>
</dbReference>
<dbReference type="EMBL" id="SORL01000007">
    <property type="protein sequence ID" value="TDY64208.1"/>
    <property type="molecule type" value="Genomic_DNA"/>
</dbReference>
<accession>A0A4R8MGR5</accession>
<reference evidence="1 2" key="1">
    <citation type="submission" date="2019-03" db="EMBL/GenBank/DDBJ databases">
        <title>Genomic Encyclopedia of Type Strains, Phase III (KMG-III): the genomes of soil and plant-associated and newly described type strains.</title>
        <authorList>
            <person name="Whitman W."/>
        </authorList>
    </citation>
    <scope>NUCLEOTIDE SEQUENCE [LARGE SCALE GENOMIC DNA]</scope>
    <source>
        <strain evidence="1 2">CECT 8301</strain>
    </source>
</reference>
<organism evidence="1 2">
    <name type="scientific">Algibacter lectus</name>
    <dbReference type="NCBI Taxonomy" id="221126"/>
    <lineage>
        <taxon>Bacteria</taxon>
        <taxon>Pseudomonadati</taxon>
        <taxon>Bacteroidota</taxon>
        <taxon>Flavobacteriia</taxon>
        <taxon>Flavobacteriales</taxon>
        <taxon>Flavobacteriaceae</taxon>
        <taxon>Algibacter</taxon>
    </lineage>
</organism>
<comment type="caution">
    <text evidence="1">The sequence shown here is derived from an EMBL/GenBank/DDBJ whole genome shotgun (WGS) entry which is preliminary data.</text>
</comment>
<protein>
    <submittedName>
        <fullName evidence="1">Uncharacterized protein</fullName>
    </submittedName>
</protein>
<proteinExistence type="predicted"/>
<evidence type="ECO:0000313" key="1">
    <source>
        <dbReference type="EMBL" id="TDY64208.1"/>
    </source>
</evidence>
<evidence type="ECO:0000313" key="2">
    <source>
        <dbReference type="Proteomes" id="UP000294824"/>
    </source>
</evidence>